<evidence type="ECO:0000256" key="1">
    <source>
        <dbReference type="SAM" id="MobiDB-lite"/>
    </source>
</evidence>
<evidence type="ECO:0000313" key="2">
    <source>
        <dbReference type="EMBL" id="CAD9520816.1"/>
    </source>
</evidence>
<protein>
    <submittedName>
        <fullName evidence="2">Uncharacterized protein</fullName>
    </submittedName>
</protein>
<feature type="region of interest" description="Disordered" evidence="1">
    <location>
        <begin position="12"/>
        <end position="59"/>
    </location>
</feature>
<proteinExistence type="predicted"/>
<name>A0A7S2N5I7_9DINO</name>
<accession>A0A7S2N5I7</accession>
<reference evidence="2" key="1">
    <citation type="submission" date="2021-01" db="EMBL/GenBank/DDBJ databases">
        <authorList>
            <person name="Corre E."/>
            <person name="Pelletier E."/>
            <person name="Niang G."/>
            <person name="Scheremetjew M."/>
            <person name="Finn R."/>
            <person name="Kale V."/>
            <person name="Holt S."/>
            <person name="Cochrane G."/>
            <person name="Meng A."/>
            <person name="Brown T."/>
            <person name="Cohen L."/>
        </authorList>
    </citation>
    <scope>NUCLEOTIDE SEQUENCE</scope>
    <source>
        <strain evidence="2">RCC3387</strain>
    </source>
</reference>
<organism evidence="2">
    <name type="scientific">Zooxanthella nutricula</name>
    <dbReference type="NCBI Taxonomy" id="1333877"/>
    <lineage>
        <taxon>Eukaryota</taxon>
        <taxon>Sar</taxon>
        <taxon>Alveolata</taxon>
        <taxon>Dinophyceae</taxon>
        <taxon>Peridiniales</taxon>
        <taxon>Peridiniales incertae sedis</taxon>
        <taxon>Zooxanthella</taxon>
    </lineage>
</organism>
<feature type="compositionally biased region" description="Polar residues" evidence="1">
    <location>
        <begin position="12"/>
        <end position="23"/>
    </location>
</feature>
<dbReference type="AlphaFoldDB" id="A0A7S2N5I7"/>
<sequence>MISRFICMCTGYSSRSQTPSDQPNPDAAKSPSKGHPEKTLLKNPVLKHPSAKKQSREVHVDKTTAIPLDLYWDLMRAGERIKNSGQHQLKGHRSGKPHLVNLGVN</sequence>
<feature type="region of interest" description="Disordered" evidence="1">
    <location>
        <begin position="83"/>
        <end position="105"/>
    </location>
</feature>
<dbReference type="EMBL" id="HBGW01014708">
    <property type="protein sequence ID" value="CAD9520816.1"/>
    <property type="molecule type" value="Transcribed_RNA"/>
</dbReference>
<gene>
    <name evidence="2" type="ORF">BRAN1462_LOCUS9342</name>
</gene>